<dbReference type="EMBL" id="CP013015">
    <property type="protein sequence ID" value="AMM40874.1"/>
    <property type="molecule type" value="Genomic_DNA"/>
</dbReference>
<dbReference type="Proteomes" id="UP000070560">
    <property type="component" value="Chromosome"/>
</dbReference>
<proteinExistence type="predicted"/>
<gene>
    <name evidence="1" type="ORF">HS1_001070</name>
</gene>
<protein>
    <submittedName>
        <fullName evidence="1">Uncharacterized protein</fullName>
    </submittedName>
</protein>
<evidence type="ECO:0000313" key="1">
    <source>
        <dbReference type="EMBL" id="AMM40874.1"/>
    </source>
</evidence>
<organism evidence="1 2">
    <name type="scientific">Desulfofervidus auxilii</name>
    <dbReference type="NCBI Taxonomy" id="1621989"/>
    <lineage>
        <taxon>Bacteria</taxon>
        <taxon>Pseudomonadati</taxon>
        <taxon>Thermodesulfobacteriota</taxon>
        <taxon>Candidatus Desulfofervidia</taxon>
        <taxon>Candidatus Desulfofervidales</taxon>
        <taxon>Candidatus Desulfofervidaceae</taxon>
        <taxon>Candidatus Desulfofervidus</taxon>
    </lineage>
</organism>
<accession>A0A7U4TGM3</accession>
<dbReference type="AlphaFoldDB" id="A0A7U4TGM3"/>
<dbReference type="RefSeq" id="WP_066062010.1">
    <property type="nucleotide sequence ID" value="NZ_CP013015.1"/>
</dbReference>
<dbReference type="KEGG" id="daw:HS1_001070"/>
<name>A0A7U4TGM3_DESA2</name>
<keyword evidence="2" id="KW-1185">Reference proteome</keyword>
<evidence type="ECO:0000313" key="2">
    <source>
        <dbReference type="Proteomes" id="UP000070560"/>
    </source>
</evidence>
<reference evidence="1 2" key="1">
    <citation type="submission" date="2015-10" db="EMBL/GenBank/DDBJ databases">
        <title>Candidatus Desulfofervidus auxilii, a hydrogenotrophic sulfate-reducing bacterium involved in the thermophilic anaerobic oxidation of methane.</title>
        <authorList>
            <person name="Krukenberg V."/>
            <person name="Richter M."/>
            <person name="Wegener G."/>
        </authorList>
    </citation>
    <scope>NUCLEOTIDE SEQUENCE [LARGE SCALE GENOMIC DNA]</scope>
    <source>
        <strain evidence="1 2">HS1</strain>
    </source>
</reference>
<sequence>MHKRLAQEVSGVTFAKTRYYQRSLFSDKLEPIPIEVNQEPQDEELRVDEGISLIKTDSLSQLMVSGYGLKLSKKRERLLVKRI</sequence>